<dbReference type="AlphaFoldDB" id="A0A5C7FC55"/>
<evidence type="ECO:0000313" key="2">
    <source>
        <dbReference type="Proteomes" id="UP000321907"/>
    </source>
</evidence>
<comment type="caution">
    <text evidence="1">The sequence shown here is derived from an EMBL/GenBank/DDBJ whole genome shotgun (WGS) entry which is preliminary data.</text>
</comment>
<gene>
    <name evidence="1" type="ORF">FUA23_17995</name>
</gene>
<dbReference type="RefSeq" id="WP_147932157.1">
    <property type="nucleotide sequence ID" value="NZ_VOXD01000033.1"/>
</dbReference>
<dbReference type="EMBL" id="VOXD01000033">
    <property type="protein sequence ID" value="TXF87703.1"/>
    <property type="molecule type" value="Genomic_DNA"/>
</dbReference>
<dbReference type="Proteomes" id="UP000321907">
    <property type="component" value="Unassembled WGS sequence"/>
</dbReference>
<accession>A0A5C7FC55</accession>
<dbReference type="PROSITE" id="PS51257">
    <property type="entry name" value="PROKAR_LIPOPROTEIN"/>
    <property type="match status" value="1"/>
</dbReference>
<organism evidence="1 2">
    <name type="scientific">Neolewinella aurantiaca</name>
    <dbReference type="NCBI Taxonomy" id="2602767"/>
    <lineage>
        <taxon>Bacteria</taxon>
        <taxon>Pseudomonadati</taxon>
        <taxon>Bacteroidota</taxon>
        <taxon>Saprospiria</taxon>
        <taxon>Saprospirales</taxon>
        <taxon>Lewinellaceae</taxon>
        <taxon>Neolewinella</taxon>
    </lineage>
</organism>
<reference evidence="1 2" key="1">
    <citation type="submission" date="2019-08" db="EMBL/GenBank/DDBJ databases">
        <title>Lewinella sp. strain SSH13 Genome sequencing and assembly.</title>
        <authorList>
            <person name="Kim I."/>
        </authorList>
    </citation>
    <scope>NUCLEOTIDE SEQUENCE [LARGE SCALE GENOMIC DNA]</scope>
    <source>
        <strain evidence="1 2">SSH13</strain>
    </source>
</reference>
<evidence type="ECO:0008006" key="3">
    <source>
        <dbReference type="Google" id="ProtNLM"/>
    </source>
</evidence>
<sequence>MKSLPFIIISLLLFISCEDASDVPKNISVLEIDSPEDVLLSISKPIFSSRSHVRQKVGDNNFYIRVSKQGKAMAVNLETDSVTVYEAKADGPFSLSYPCFAVLDENDGAAIFGANEAVRVNKSGEAFSKFTFGNSESEIPAPSGYFIPMDPGYPFPYNEGKIYVNLVREGADAFSFPFVYEGSAVGEMDIIKRTSRDLNIPHDHRGVFYGGLHKENIKYFEGKLFVTFEFSPNIYVYSFEEDETEIIEQPPIFGHVNEPFTGSSDPMAMIQHMNLNMAYGPLLFEEDGEFVYQTLLERV</sequence>
<name>A0A5C7FC55_9BACT</name>
<proteinExistence type="predicted"/>
<evidence type="ECO:0000313" key="1">
    <source>
        <dbReference type="EMBL" id="TXF87703.1"/>
    </source>
</evidence>
<keyword evidence="2" id="KW-1185">Reference proteome</keyword>
<protein>
    <recommendedName>
        <fullName evidence="3">DUF4221 domain-containing protein</fullName>
    </recommendedName>
</protein>